<dbReference type="AlphaFoldDB" id="A0A564YNN6"/>
<feature type="coiled-coil region" evidence="1">
    <location>
        <begin position="227"/>
        <end position="275"/>
    </location>
</feature>
<keyword evidence="3" id="KW-1185">Reference proteome</keyword>
<organism evidence="2 3">
    <name type="scientific">Hymenolepis diminuta</name>
    <name type="common">Rat tapeworm</name>
    <dbReference type="NCBI Taxonomy" id="6216"/>
    <lineage>
        <taxon>Eukaryota</taxon>
        <taxon>Metazoa</taxon>
        <taxon>Spiralia</taxon>
        <taxon>Lophotrochozoa</taxon>
        <taxon>Platyhelminthes</taxon>
        <taxon>Cestoda</taxon>
        <taxon>Eucestoda</taxon>
        <taxon>Cyclophyllidea</taxon>
        <taxon>Hymenolepididae</taxon>
        <taxon>Hymenolepis</taxon>
    </lineage>
</organism>
<evidence type="ECO:0000256" key="1">
    <source>
        <dbReference type="SAM" id="Coils"/>
    </source>
</evidence>
<accession>A0A564YNN6</accession>
<evidence type="ECO:0000313" key="3">
    <source>
        <dbReference type="Proteomes" id="UP000321570"/>
    </source>
</evidence>
<keyword evidence="1" id="KW-0175">Coiled coil</keyword>
<sequence>MSLLRSKSHHDLSRSLPDLSVTGEVSALKMTISQLESEQIDTLRLALHFRDRFKQVLKENADLASKFLEMSEIAELVKQRFAVAETARIHALEEIEILKSRFAEALRDQEIQQRENLNRALNQSDTRLETIKATLILAEKNAADSNVRAFYAESKLEEVMRQLNSSEVENRLLRDEINRLEEEKKISLVAANFTSQKALRRLTFIQEQANMDENEMRESIVLLKSQLQDALTRAEKGQTELESSKEEQIRLLNRIKSLETKSRQTESELVTATQQHELEMKKMVKTAQSRESQLISALKQLTQNCETKIKHAEEIINQQRRLVDKLREECRSNVEIFNIKLSEMEKQQQILLLGKEKVKELVSSVEIERNRFHCLNVEQLAQVDELTKKVNSLEEQLSERKFQMEHQNAKHRDVLMDAKLLAHVVKQLWTQSSDVRLFESYEIKEAVKRIELLPV</sequence>
<name>A0A564YNN6_HYMDI</name>
<proteinExistence type="predicted"/>
<feature type="coiled-coil region" evidence="1">
    <location>
        <begin position="376"/>
        <end position="403"/>
    </location>
</feature>
<feature type="coiled-coil region" evidence="1">
    <location>
        <begin position="309"/>
        <end position="347"/>
    </location>
</feature>
<dbReference type="Proteomes" id="UP000321570">
    <property type="component" value="Unassembled WGS sequence"/>
</dbReference>
<dbReference type="EMBL" id="CABIJS010000321">
    <property type="protein sequence ID" value="VUZ48891.1"/>
    <property type="molecule type" value="Genomic_DNA"/>
</dbReference>
<gene>
    <name evidence="2" type="ORF">WMSIL1_LOCUS8140</name>
</gene>
<reference evidence="2 3" key="1">
    <citation type="submission" date="2019-07" db="EMBL/GenBank/DDBJ databases">
        <authorList>
            <person name="Jastrzebski P J."/>
            <person name="Paukszto L."/>
            <person name="Jastrzebski P J."/>
        </authorList>
    </citation>
    <scope>NUCLEOTIDE SEQUENCE [LARGE SCALE GENOMIC DNA]</scope>
    <source>
        <strain evidence="2 3">WMS-il1</strain>
    </source>
</reference>
<protein>
    <submittedName>
        <fullName evidence="2">Uncharacterized protein</fullName>
    </submittedName>
</protein>
<feature type="coiled-coil region" evidence="1">
    <location>
        <begin position="103"/>
        <end position="183"/>
    </location>
</feature>
<evidence type="ECO:0000313" key="2">
    <source>
        <dbReference type="EMBL" id="VUZ48891.1"/>
    </source>
</evidence>